<accession>X1SLP9</accession>
<reference evidence="1" key="1">
    <citation type="journal article" date="2014" name="Front. Microbiol.">
        <title>High frequency of phylogenetically diverse reductive dehalogenase-homologous genes in deep subseafloor sedimentary metagenomes.</title>
        <authorList>
            <person name="Kawai M."/>
            <person name="Futagami T."/>
            <person name="Toyoda A."/>
            <person name="Takaki Y."/>
            <person name="Nishi S."/>
            <person name="Hori S."/>
            <person name="Arai W."/>
            <person name="Tsubouchi T."/>
            <person name="Morono Y."/>
            <person name="Uchiyama I."/>
            <person name="Ito T."/>
            <person name="Fujiyama A."/>
            <person name="Inagaki F."/>
            <person name="Takami H."/>
        </authorList>
    </citation>
    <scope>NUCLEOTIDE SEQUENCE</scope>
    <source>
        <strain evidence="1">Expedition CK06-06</strain>
    </source>
</reference>
<name>X1SLP9_9ZZZZ</name>
<comment type="caution">
    <text evidence="1">The sequence shown here is derived from an EMBL/GenBank/DDBJ whole genome shotgun (WGS) entry which is preliminary data.</text>
</comment>
<proteinExistence type="predicted"/>
<evidence type="ECO:0000313" key="1">
    <source>
        <dbReference type="EMBL" id="GAI93883.1"/>
    </source>
</evidence>
<dbReference type="EMBL" id="BARW01016680">
    <property type="protein sequence ID" value="GAI93883.1"/>
    <property type="molecule type" value="Genomic_DNA"/>
</dbReference>
<feature type="non-terminal residue" evidence="1">
    <location>
        <position position="1"/>
    </location>
</feature>
<gene>
    <name evidence="1" type="ORF">S12H4_28984</name>
</gene>
<protein>
    <submittedName>
        <fullName evidence="1">Uncharacterized protein</fullName>
    </submittedName>
</protein>
<sequence length="93" mass="10803">DINKEVSVTKRNYKVIQGIMGQPHFELVSIDVEWIERIYNYGKGEATYEHKTTTIKLGEMNDFSFIHSKEVKAEQYDGKPLEAAVEELEHINM</sequence>
<organism evidence="1">
    <name type="scientific">marine sediment metagenome</name>
    <dbReference type="NCBI Taxonomy" id="412755"/>
    <lineage>
        <taxon>unclassified sequences</taxon>
        <taxon>metagenomes</taxon>
        <taxon>ecological metagenomes</taxon>
    </lineage>
</organism>
<dbReference type="AlphaFoldDB" id="X1SLP9"/>